<evidence type="ECO:0000256" key="2">
    <source>
        <dbReference type="ARBA" id="ARBA00022801"/>
    </source>
</evidence>
<organism evidence="6 7">
    <name type="scientific">Papillibacter cinnamivorans DSM 12816</name>
    <dbReference type="NCBI Taxonomy" id="1122930"/>
    <lineage>
        <taxon>Bacteria</taxon>
        <taxon>Bacillati</taxon>
        <taxon>Bacillota</taxon>
        <taxon>Clostridia</taxon>
        <taxon>Eubacteriales</taxon>
        <taxon>Oscillospiraceae</taxon>
        <taxon>Papillibacter</taxon>
    </lineage>
</organism>
<dbReference type="EMBL" id="FWXW01000004">
    <property type="protein sequence ID" value="SMC64752.1"/>
    <property type="molecule type" value="Genomic_DNA"/>
</dbReference>
<evidence type="ECO:0000256" key="1">
    <source>
        <dbReference type="ARBA" id="ARBA00022723"/>
    </source>
</evidence>
<dbReference type="Gene3D" id="3.90.230.10">
    <property type="entry name" value="Creatinase/methionine aminopeptidase superfamily"/>
    <property type="match status" value="1"/>
</dbReference>
<dbReference type="PANTHER" id="PTHR46112">
    <property type="entry name" value="AMINOPEPTIDASE"/>
    <property type="match status" value="1"/>
</dbReference>
<name>A0A1W2AWA0_9FIRM</name>
<dbReference type="InterPro" id="IPR050659">
    <property type="entry name" value="Peptidase_M24B"/>
</dbReference>
<keyword evidence="1 3" id="KW-0479">Metal-binding</keyword>
<proteinExistence type="inferred from homology"/>
<dbReference type="SUPFAM" id="SSF55920">
    <property type="entry name" value="Creatinase/aminopeptidase"/>
    <property type="match status" value="1"/>
</dbReference>
<dbReference type="CDD" id="cd01092">
    <property type="entry name" value="APP-like"/>
    <property type="match status" value="1"/>
</dbReference>
<dbReference type="STRING" id="1122930.SAMN02745168_1985"/>
<dbReference type="GO" id="GO:0046872">
    <property type="term" value="F:metal ion binding"/>
    <property type="evidence" value="ECO:0007669"/>
    <property type="project" value="UniProtKB-KW"/>
</dbReference>
<sequence length="359" mass="39061">MTAVNKTRLKKILNELAGRGLEQMVITDPAAIFYLTGSRIDSGERLLALYIKISGCFLMINRLFPAPADPDIHVVPYDDTQDAAKILAGLTDNTRALGVDRNMCSWVLLRLMELGAASGYVNASVCADAVRQCKDEEEAGRMRRASHLNDRAMEEAARALRAGISETELAEETARIFRRLGADGISFEPIVAFGANAAEGHHVPDGTVLRPGDCAILDIGCIKDGYCSDMTRTFFLGEVSDRLREIYALVKRANEAARSVIRPGVPMSRIDEEARRIIRAAGYGEYFNHRLGHFIGIEVHEAGDVSAANNTPAASGMTFSIEPGIYLPGIGGVRIEDLVLVTETGCETLNAFSREITVL</sequence>
<evidence type="ECO:0000256" key="3">
    <source>
        <dbReference type="RuleBase" id="RU000590"/>
    </source>
</evidence>
<dbReference type="PANTHER" id="PTHR46112:SF3">
    <property type="entry name" value="AMINOPEPTIDASE YPDF"/>
    <property type="match status" value="1"/>
</dbReference>
<protein>
    <submittedName>
        <fullName evidence="6">Xaa-Pro dipeptidase</fullName>
    </submittedName>
</protein>
<dbReference type="AlphaFoldDB" id="A0A1W2AWA0"/>
<gene>
    <name evidence="6" type="ORF">SAMN02745168_1985</name>
</gene>
<evidence type="ECO:0000313" key="6">
    <source>
        <dbReference type="EMBL" id="SMC64752.1"/>
    </source>
</evidence>
<comment type="similarity">
    <text evidence="3">Belongs to the peptidase M24B family.</text>
</comment>
<evidence type="ECO:0000313" key="7">
    <source>
        <dbReference type="Proteomes" id="UP000192790"/>
    </source>
</evidence>
<dbReference type="Gene3D" id="3.40.350.10">
    <property type="entry name" value="Creatinase/prolidase N-terminal domain"/>
    <property type="match status" value="1"/>
</dbReference>
<dbReference type="InterPro" id="IPR001131">
    <property type="entry name" value="Peptidase_M24B_aminopep-P_CS"/>
</dbReference>
<dbReference type="PROSITE" id="PS00491">
    <property type="entry name" value="PROLINE_PEPTIDASE"/>
    <property type="match status" value="1"/>
</dbReference>
<dbReference type="InterPro" id="IPR000587">
    <property type="entry name" value="Creatinase_N"/>
</dbReference>
<feature type="domain" description="Peptidase M24" evidence="4">
    <location>
        <begin position="141"/>
        <end position="343"/>
    </location>
</feature>
<dbReference type="InterPro" id="IPR000994">
    <property type="entry name" value="Pept_M24"/>
</dbReference>
<feature type="domain" description="Creatinase N-terminal" evidence="5">
    <location>
        <begin position="8"/>
        <end position="132"/>
    </location>
</feature>
<dbReference type="Pfam" id="PF00557">
    <property type="entry name" value="Peptidase_M24"/>
    <property type="match status" value="1"/>
</dbReference>
<accession>A0A1W2AWA0</accession>
<evidence type="ECO:0000259" key="4">
    <source>
        <dbReference type="Pfam" id="PF00557"/>
    </source>
</evidence>
<dbReference type="Pfam" id="PF01321">
    <property type="entry name" value="Creatinase_N"/>
    <property type="match status" value="1"/>
</dbReference>
<keyword evidence="2" id="KW-0378">Hydrolase</keyword>
<dbReference type="Proteomes" id="UP000192790">
    <property type="component" value="Unassembled WGS sequence"/>
</dbReference>
<dbReference type="SUPFAM" id="SSF53092">
    <property type="entry name" value="Creatinase/prolidase N-terminal domain"/>
    <property type="match status" value="1"/>
</dbReference>
<dbReference type="InterPro" id="IPR036005">
    <property type="entry name" value="Creatinase/aminopeptidase-like"/>
</dbReference>
<reference evidence="6 7" key="1">
    <citation type="submission" date="2017-04" db="EMBL/GenBank/DDBJ databases">
        <authorList>
            <person name="Afonso C.L."/>
            <person name="Miller P.J."/>
            <person name="Scott M.A."/>
            <person name="Spackman E."/>
            <person name="Goraichik I."/>
            <person name="Dimitrov K.M."/>
            <person name="Suarez D.L."/>
            <person name="Swayne D.E."/>
        </authorList>
    </citation>
    <scope>NUCLEOTIDE SEQUENCE [LARGE SCALE GENOMIC DNA]</scope>
    <source>
        <strain evidence="6 7">DSM 12816</strain>
    </source>
</reference>
<dbReference type="InterPro" id="IPR029149">
    <property type="entry name" value="Creatin/AminoP/Spt16_N"/>
</dbReference>
<keyword evidence="7" id="KW-1185">Reference proteome</keyword>
<evidence type="ECO:0000259" key="5">
    <source>
        <dbReference type="Pfam" id="PF01321"/>
    </source>
</evidence>
<dbReference type="GO" id="GO:0016787">
    <property type="term" value="F:hydrolase activity"/>
    <property type="evidence" value="ECO:0007669"/>
    <property type="project" value="UniProtKB-KW"/>
</dbReference>